<evidence type="ECO:0000256" key="11">
    <source>
        <dbReference type="RuleBase" id="RU000356"/>
    </source>
</evidence>
<dbReference type="PANTHER" id="PTHR11442:SF41">
    <property type="entry name" value="HEMOGLOBIN SUBUNIT ZETA"/>
    <property type="match status" value="1"/>
</dbReference>
<evidence type="ECO:0000256" key="8">
    <source>
        <dbReference type="ARBA" id="ARBA00023004"/>
    </source>
</evidence>
<dbReference type="InterPro" id="IPR000971">
    <property type="entry name" value="Globin"/>
</dbReference>
<reference evidence="13" key="2">
    <citation type="submission" date="2025-08" db="UniProtKB">
        <authorList>
            <consortium name="Ensembl"/>
        </authorList>
    </citation>
    <scope>IDENTIFICATION</scope>
</reference>
<name>A0A452SLC6_URSAM</name>
<evidence type="ECO:0000259" key="12">
    <source>
        <dbReference type="Pfam" id="PF00042"/>
    </source>
</evidence>
<evidence type="ECO:0000256" key="5">
    <source>
        <dbReference type="ARBA" id="ARBA00022617"/>
    </source>
</evidence>
<dbReference type="GO" id="GO:0005344">
    <property type="term" value="F:oxygen carrier activity"/>
    <property type="evidence" value="ECO:0007669"/>
    <property type="project" value="UniProtKB-KW"/>
</dbReference>
<gene>
    <name evidence="13" type="primary">LOC123789523</name>
</gene>
<dbReference type="GO" id="GO:0004601">
    <property type="term" value="F:peroxidase activity"/>
    <property type="evidence" value="ECO:0007669"/>
    <property type="project" value="TreeGrafter"/>
</dbReference>
<dbReference type="SUPFAM" id="SSF46458">
    <property type="entry name" value="Globin-like"/>
    <property type="match status" value="1"/>
</dbReference>
<dbReference type="GO" id="GO:0046872">
    <property type="term" value="F:metal ion binding"/>
    <property type="evidence" value="ECO:0007669"/>
    <property type="project" value="UniProtKB-KW"/>
</dbReference>
<sequence>MSLREAEKTIMLYMWSKIYTQEGLRVLRPWRCSSPAIPAPGTLTCSQVGTAVHKGFQGGGCLRQQGHQHANMAGVLFTLRELHAYILQVDPISFKLLSHCPLVMVTLHFPEVFWATAHAAWDKFLSIMSCVLTEK</sequence>
<accession>A0A452SLC6</accession>
<dbReference type="GeneTree" id="ENSGT00940000158623"/>
<reference evidence="13" key="3">
    <citation type="submission" date="2025-09" db="UniProtKB">
        <authorList>
            <consortium name="Ensembl"/>
        </authorList>
    </citation>
    <scope>IDENTIFICATION</scope>
</reference>
<evidence type="ECO:0000256" key="3">
    <source>
        <dbReference type="ARBA" id="ARBA00017277"/>
    </source>
</evidence>
<comment type="function">
    <text evidence="1">The zeta chain is an alpha-type chain of mammalian embryonic hemoglobin.</text>
</comment>
<dbReference type="GO" id="GO:0031720">
    <property type="term" value="F:haptoglobin binding"/>
    <property type="evidence" value="ECO:0007669"/>
    <property type="project" value="TreeGrafter"/>
</dbReference>
<keyword evidence="6 11" id="KW-0561">Oxygen transport</keyword>
<dbReference type="STRING" id="9643.ENSUAMP00000033421"/>
<evidence type="ECO:0000256" key="6">
    <source>
        <dbReference type="ARBA" id="ARBA00022621"/>
    </source>
</evidence>
<dbReference type="GO" id="GO:0005833">
    <property type="term" value="C:hemoglobin complex"/>
    <property type="evidence" value="ECO:0007669"/>
    <property type="project" value="TreeGrafter"/>
</dbReference>
<dbReference type="InterPro" id="IPR050056">
    <property type="entry name" value="Hemoglobin_oxygen_transport"/>
</dbReference>
<dbReference type="PANTHER" id="PTHR11442">
    <property type="entry name" value="HEMOGLOBIN FAMILY MEMBER"/>
    <property type="match status" value="1"/>
</dbReference>
<dbReference type="GO" id="GO:0072562">
    <property type="term" value="C:blood microparticle"/>
    <property type="evidence" value="ECO:0007669"/>
    <property type="project" value="TreeGrafter"/>
</dbReference>
<dbReference type="InterPro" id="IPR009050">
    <property type="entry name" value="Globin-like_sf"/>
</dbReference>
<proteinExistence type="inferred from homology"/>
<keyword evidence="5 11" id="KW-0349">Heme</keyword>
<dbReference type="Pfam" id="PF00042">
    <property type="entry name" value="Globin"/>
    <property type="match status" value="1"/>
</dbReference>
<dbReference type="GO" id="GO:0042744">
    <property type="term" value="P:hydrogen peroxide catabolic process"/>
    <property type="evidence" value="ECO:0007669"/>
    <property type="project" value="TreeGrafter"/>
</dbReference>
<evidence type="ECO:0000256" key="2">
    <source>
        <dbReference type="ARBA" id="ARBA00008705"/>
    </source>
</evidence>
<reference evidence="14" key="1">
    <citation type="submission" date="2016-06" db="EMBL/GenBank/DDBJ databases">
        <title>De novo assembly and RNA-Seq shows season-dependent expression and editing in black bear kidneys.</title>
        <authorList>
            <person name="Korstanje R."/>
            <person name="Srivastava A."/>
            <person name="Sarsani V.K."/>
            <person name="Sheehan S.M."/>
            <person name="Seger R.L."/>
            <person name="Barter M.E."/>
            <person name="Lindqvist C."/>
            <person name="Brody L.C."/>
            <person name="Mullikin J.C."/>
        </authorList>
    </citation>
    <scope>NUCLEOTIDE SEQUENCE [LARGE SCALE GENOMIC DNA]</scope>
</reference>
<dbReference type="Ensembl" id="ENSUAMT00000037231.1">
    <property type="protein sequence ID" value="ENSUAMP00000033421.1"/>
    <property type="gene ID" value="ENSUAMG00000025466.1"/>
</dbReference>
<evidence type="ECO:0000256" key="9">
    <source>
        <dbReference type="ARBA" id="ARBA00029781"/>
    </source>
</evidence>
<dbReference type="GO" id="GO:0043177">
    <property type="term" value="F:organic acid binding"/>
    <property type="evidence" value="ECO:0007669"/>
    <property type="project" value="TreeGrafter"/>
</dbReference>
<evidence type="ECO:0000256" key="1">
    <source>
        <dbReference type="ARBA" id="ARBA00001990"/>
    </source>
</evidence>
<evidence type="ECO:0000256" key="10">
    <source>
        <dbReference type="ARBA" id="ARBA00032527"/>
    </source>
</evidence>
<dbReference type="Proteomes" id="UP000291022">
    <property type="component" value="Unassembled WGS sequence"/>
</dbReference>
<keyword evidence="14" id="KW-1185">Reference proteome</keyword>
<dbReference type="GO" id="GO:0019825">
    <property type="term" value="F:oxygen binding"/>
    <property type="evidence" value="ECO:0007669"/>
    <property type="project" value="InterPro"/>
</dbReference>
<dbReference type="AlphaFoldDB" id="A0A452SLC6"/>
<dbReference type="GO" id="GO:0031838">
    <property type="term" value="C:haptoglobin-hemoglobin complex"/>
    <property type="evidence" value="ECO:0007669"/>
    <property type="project" value="TreeGrafter"/>
</dbReference>
<protein>
    <recommendedName>
        <fullName evidence="3">Hemoglobin subunit zeta</fullName>
    </recommendedName>
    <alternativeName>
        <fullName evidence="10">Hemoglobin zeta chain</fullName>
    </alternativeName>
    <alternativeName>
        <fullName evidence="9">Zeta-globin</fullName>
    </alternativeName>
</protein>
<evidence type="ECO:0000256" key="4">
    <source>
        <dbReference type="ARBA" id="ARBA00022448"/>
    </source>
</evidence>
<evidence type="ECO:0000313" key="13">
    <source>
        <dbReference type="Ensembl" id="ENSUAMP00000033421.1"/>
    </source>
</evidence>
<keyword evidence="7" id="KW-0479">Metal-binding</keyword>
<dbReference type="OMA" id="HQHANMA"/>
<comment type="similarity">
    <text evidence="2 11">Belongs to the globin family.</text>
</comment>
<evidence type="ECO:0000256" key="7">
    <source>
        <dbReference type="ARBA" id="ARBA00022723"/>
    </source>
</evidence>
<keyword evidence="8" id="KW-0408">Iron</keyword>
<evidence type="ECO:0000313" key="14">
    <source>
        <dbReference type="Proteomes" id="UP000291022"/>
    </source>
</evidence>
<feature type="domain" description="Globin" evidence="12">
    <location>
        <begin position="68"/>
        <end position="128"/>
    </location>
</feature>
<dbReference type="Gene3D" id="1.10.490.10">
    <property type="entry name" value="Globins"/>
    <property type="match status" value="1"/>
</dbReference>
<dbReference type="GO" id="GO:0020037">
    <property type="term" value="F:heme binding"/>
    <property type="evidence" value="ECO:0007669"/>
    <property type="project" value="InterPro"/>
</dbReference>
<keyword evidence="4 11" id="KW-0813">Transport</keyword>
<dbReference type="InterPro" id="IPR012292">
    <property type="entry name" value="Globin/Proto"/>
</dbReference>
<organism evidence="13 14">
    <name type="scientific">Ursus americanus</name>
    <name type="common">American black bear</name>
    <name type="synonym">Euarctos americanus</name>
    <dbReference type="NCBI Taxonomy" id="9643"/>
    <lineage>
        <taxon>Eukaryota</taxon>
        <taxon>Metazoa</taxon>
        <taxon>Chordata</taxon>
        <taxon>Craniata</taxon>
        <taxon>Vertebrata</taxon>
        <taxon>Euteleostomi</taxon>
        <taxon>Mammalia</taxon>
        <taxon>Eutheria</taxon>
        <taxon>Laurasiatheria</taxon>
        <taxon>Carnivora</taxon>
        <taxon>Caniformia</taxon>
        <taxon>Ursidae</taxon>
        <taxon>Ursus</taxon>
    </lineage>
</organism>